<accession>A0A0B1P178</accession>
<proteinExistence type="predicted"/>
<keyword evidence="2" id="KW-1185">Reference proteome</keyword>
<dbReference type="Proteomes" id="UP000030854">
    <property type="component" value="Unassembled WGS sequence"/>
</dbReference>
<evidence type="ECO:0000313" key="1">
    <source>
        <dbReference type="EMBL" id="KHJ32367.1"/>
    </source>
</evidence>
<reference evidence="1 2" key="1">
    <citation type="journal article" date="2014" name="BMC Genomics">
        <title>Adaptive genomic structural variation in the grape powdery mildew pathogen, Erysiphe necator.</title>
        <authorList>
            <person name="Jones L."/>
            <person name="Riaz S."/>
            <person name="Morales-Cruz A."/>
            <person name="Amrine K.C."/>
            <person name="McGuire B."/>
            <person name="Gubler W.D."/>
            <person name="Walker M.A."/>
            <person name="Cantu D."/>
        </authorList>
    </citation>
    <scope>NUCLEOTIDE SEQUENCE [LARGE SCALE GENOMIC DNA]</scope>
    <source>
        <strain evidence="2">c</strain>
    </source>
</reference>
<dbReference type="EMBL" id="JNVN01002137">
    <property type="protein sequence ID" value="KHJ32367.1"/>
    <property type="molecule type" value="Genomic_DNA"/>
</dbReference>
<evidence type="ECO:0000313" key="2">
    <source>
        <dbReference type="Proteomes" id="UP000030854"/>
    </source>
</evidence>
<name>A0A0B1P178_UNCNE</name>
<protein>
    <submittedName>
        <fullName evidence="1">Putative eka-like protein</fullName>
    </submittedName>
</protein>
<sequence length="231" mass="25416">MSLLKDKLITDRKDLARFDRVLKGRIERIFLAIPDMQSRAEHTGRLHRHRVKVKISTLPATKYIFTVNIEMIDEEIDRLIAIGLESSRWATKALTISEKDSTPLINAVDKPKSADRIDSPISFPTQLVQEQSCTTPASEEPVVVDLCISQASSITSSTNMSHDAPTVIENTRTLTCPPELLAVVEAEKRCVAQTAAKIEACTVAINSVKTALATLATSSQNNFVVSFKSLP</sequence>
<dbReference type="AlphaFoldDB" id="A0A0B1P178"/>
<comment type="caution">
    <text evidence="1">The sequence shown here is derived from an EMBL/GenBank/DDBJ whole genome shotgun (WGS) entry which is preliminary data.</text>
</comment>
<gene>
    <name evidence="1" type="ORF">EV44_g4046</name>
</gene>
<organism evidence="1 2">
    <name type="scientific">Uncinula necator</name>
    <name type="common">Grape powdery mildew</name>
    <dbReference type="NCBI Taxonomy" id="52586"/>
    <lineage>
        <taxon>Eukaryota</taxon>
        <taxon>Fungi</taxon>
        <taxon>Dikarya</taxon>
        <taxon>Ascomycota</taxon>
        <taxon>Pezizomycotina</taxon>
        <taxon>Leotiomycetes</taxon>
        <taxon>Erysiphales</taxon>
        <taxon>Erysiphaceae</taxon>
        <taxon>Erysiphe</taxon>
    </lineage>
</organism>
<dbReference type="HOGENOM" id="CLU_1200586_0_0_1"/>